<evidence type="ECO:0000313" key="5">
    <source>
        <dbReference type="Proteomes" id="UP000287547"/>
    </source>
</evidence>
<accession>A0A428ZS39</accession>
<dbReference type="EMBL" id="QHKI01000002">
    <property type="protein sequence ID" value="RSM90793.1"/>
    <property type="molecule type" value="Genomic_DNA"/>
</dbReference>
<sequence>MPVPASCPCGLGKPYADCCGVFHRAQATASTAELLMRSRYSAYAVGDKDYLLRTWHSTTRPKTLEFDPGLRWTRLEIVGTTGGSPFHTVGTVEFNAHYQANGRADVMHENSSFSREDGQWMYVDGR</sequence>
<dbReference type="OrthoDB" id="21421at2"/>
<dbReference type="SUPFAM" id="SSF54427">
    <property type="entry name" value="NTF2-like"/>
    <property type="match status" value="1"/>
</dbReference>
<dbReference type="HAMAP" id="MF_00612">
    <property type="entry name" value="UPF0225"/>
    <property type="match status" value="1"/>
</dbReference>
<protein>
    <recommendedName>
        <fullName evidence="2">UPF0225 protein DMH04_04915</fullName>
    </recommendedName>
</protein>
<dbReference type="Pfam" id="PF17775">
    <property type="entry name" value="YchJ_M-like"/>
    <property type="match status" value="1"/>
</dbReference>
<dbReference type="InterPro" id="IPR032710">
    <property type="entry name" value="NTF2-like_dom_sf"/>
</dbReference>
<dbReference type="Proteomes" id="UP000287547">
    <property type="component" value="Unassembled WGS sequence"/>
</dbReference>
<proteinExistence type="inferred from homology"/>
<dbReference type="AlphaFoldDB" id="A0A428ZS39"/>
<dbReference type="PANTHER" id="PTHR33747:SF1">
    <property type="entry name" value="ADENYLATE CYCLASE-ASSOCIATED CAP C-TERMINAL DOMAIN-CONTAINING PROTEIN"/>
    <property type="match status" value="1"/>
</dbReference>
<organism evidence="4 5">
    <name type="scientific">Kibdelosporangium aridum</name>
    <dbReference type="NCBI Taxonomy" id="2030"/>
    <lineage>
        <taxon>Bacteria</taxon>
        <taxon>Bacillati</taxon>
        <taxon>Actinomycetota</taxon>
        <taxon>Actinomycetes</taxon>
        <taxon>Pseudonocardiales</taxon>
        <taxon>Pseudonocardiaceae</taxon>
        <taxon>Kibdelosporangium</taxon>
    </lineage>
</organism>
<dbReference type="Gene3D" id="3.10.450.50">
    <property type="match status" value="1"/>
</dbReference>
<gene>
    <name evidence="4" type="ORF">DMH04_04915</name>
</gene>
<dbReference type="PANTHER" id="PTHR33747">
    <property type="entry name" value="UPF0225 PROTEIN SCO1677"/>
    <property type="match status" value="1"/>
</dbReference>
<feature type="domain" description="YchJ-like middle NTF2-like" evidence="3">
    <location>
        <begin position="31"/>
        <end position="125"/>
    </location>
</feature>
<dbReference type="Pfam" id="PF02810">
    <property type="entry name" value="SEC-C"/>
    <property type="match status" value="1"/>
</dbReference>
<name>A0A428ZS39_KIBAR</name>
<evidence type="ECO:0000256" key="1">
    <source>
        <dbReference type="ARBA" id="ARBA00010839"/>
    </source>
</evidence>
<dbReference type="InterPro" id="IPR023006">
    <property type="entry name" value="YchJ-like"/>
</dbReference>
<evidence type="ECO:0000313" key="4">
    <source>
        <dbReference type="EMBL" id="RSM90793.1"/>
    </source>
</evidence>
<evidence type="ECO:0000256" key="2">
    <source>
        <dbReference type="HAMAP-Rule" id="MF_00612"/>
    </source>
</evidence>
<comment type="similarity">
    <text evidence="1 2">Belongs to the UPF0225 family.</text>
</comment>
<evidence type="ECO:0000259" key="3">
    <source>
        <dbReference type="Pfam" id="PF17775"/>
    </source>
</evidence>
<reference evidence="4 5" key="1">
    <citation type="submission" date="2018-05" db="EMBL/GenBank/DDBJ databases">
        <title>Evolution of GPA BGCs.</title>
        <authorList>
            <person name="Waglechner N."/>
            <person name="Wright G.D."/>
        </authorList>
    </citation>
    <scope>NUCLEOTIDE SEQUENCE [LARGE SCALE GENOMIC DNA]</scope>
    <source>
        <strain evidence="4 5">A82846</strain>
    </source>
</reference>
<dbReference type="InterPro" id="IPR048469">
    <property type="entry name" value="YchJ-like_M"/>
</dbReference>
<dbReference type="InterPro" id="IPR004027">
    <property type="entry name" value="SEC_C_motif"/>
</dbReference>
<comment type="caution">
    <text evidence="4">The sequence shown here is derived from an EMBL/GenBank/DDBJ whole genome shotgun (WGS) entry which is preliminary data.</text>
</comment>